<dbReference type="PATRIC" id="fig|1393736.3.peg.3661"/>
<feature type="compositionally biased region" description="Basic and acidic residues" evidence="1">
    <location>
        <begin position="35"/>
        <end position="51"/>
    </location>
</feature>
<accession>A0A022PHB8</accession>
<evidence type="ECO:0000313" key="2">
    <source>
        <dbReference type="EMBL" id="EYU13905.1"/>
    </source>
</evidence>
<keyword evidence="3" id="KW-1185">Reference proteome</keyword>
<evidence type="ECO:0000313" key="3">
    <source>
        <dbReference type="Proteomes" id="UP000023464"/>
    </source>
</evidence>
<comment type="caution">
    <text evidence="2">The sequence shown here is derived from an EMBL/GenBank/DDBJ whole genome shotgun (WGS) entry which is preliminary data.</text>
</comment>
<organism evidence="2 3">
    <name type="scientific">Photorhabdus aegyptia</name>
    <dbReference type="NCBI Taxonomy" id="2805098"/>
    <lineage>
        <taxon>Bacteria</taxon>
        <taxon>Pseudomonadati</taxon>
        <taxon>Pseudomonadota</taxon>
        <taxon>Gammaproteobacteria</taxon>
        <taxon>Enterobacterales</taxon>
        <taxon>Morganellaceae</taxon>
        <taxon>Photorhabdus</taxon>
    </lineage>
</organism>
<gene>
    <name evidence="2" type="ORF">BA1DRAFT_03590</name>
</gene>
<protein>
    <submittedName>
        <fullName evidence="2">Uncharacterized protein</fullName>
    </submittedName>
</protein>
<dbReference type="AlphaFoldDB" id="A0A022PHB8"/>
<sequence>MRKILISVFRRLIWSNLAWEQKQHLDALYQMRHGKAPEHPHSTEMETRSHE</sequence>
<dbReference type="Proteomes" id="UP000023464">
    <property type="component" value="Unassembled WGS sequence"/>
</dbReference>
<name>A0A022PHB8_9GAMM</name>
<dbReference type="EMBL" id="JFGV01000065">
    <property type="protein sequence ID" value="EYU13905.1"/>
    <property type="molecule type" value="Genomic_DNA"/>
</dbReference>
<reference evidence="2 3" key="1">
    <citation type="submission" date="2014-03" db="EMBL/GenBank/DDBJ databases">
        <title>Draft Genome of Photorhabdus luminescens BA1, an Egyptian Isolate.</title>
        <authorList>
            <person name="Ghazal S."/>
            <person name="Hurst S.G.IV."/>
            <person name="Morris K."/>
            <person name="Thomas K."/>
            <person name="Tisa L.S."/>
        </authorList>
    </citation>
    <scope>NUCLEOTIDE SEQUENCE [LARGE SCALE GENOMIC DNA]</scope>
    <source>
        <strain evidence="2 3">BA1</strain>
    </source>
</reference>
<proteinExistence type="predicted"/>
<feature type="region of interest" description="Disordered" evidence="1">
    <location>
        <begin position="31"/>
        <end position="51"/>
    </location>
</feature>
<dbReference type="RefSeq" id="WP_160170014.1">
    <property type="nucleotide sequence ID" value="NZ_CAWLTM010000050.1"/>
</dbReference>
<evidence type="ECO:0000256" key="1">
    <source>
        <dbReference type="SAM" id="MobiDB-lite"/>
    </source>
</evidence>